<feature type="region of interest" description="Disordered" evidence="1">
    <location>
        <begin position="145"/>
        <end position="183"/>
    </location>
</feature>
<keyword evidence="2" id="KW-0614">Plasmid</keyword>
<reference evidence="2" key="2">
    <citation type="submission" date="2015-07" db="EMBL/GenBank/DDBJ databases">
        <title>Plasmids, circular viruses and viroids from rat gut.</title>
        <authorList>
            <person name="Jorgensen T.J."/>
            <person name="Hansen M.A."/>
            <person name="Xu Z."/>
            <person name="Tabak M.A."/>
            <person name="Sorensen S.J."/>
            <person name="Hansen L.H."/>
        </authorList>
    </citation>
    <scope>NUCLEOTIDE SEQUENCE</scope>
    <source>
        <plasmid evidence="2">pRGFK1293</plasmid>
    </source>
</reference>
<name>A0A0H5Q4P4_9ZZZZ</name>
<geneLocation type="plasmid" evidence="2">
    <name>pRGFK1293</name>
</geneLocation>
<protein>
    <recommendedName>
        <fullName evidence="3">Replication protein</fullName>
    </recommendedName>
</protein>
<sequence>MSKGQALREKEPRGTWVQTERAAHEAWAGLMRESPNAAMLMHLLVARVGDQNAVVASQKVLASLMGRHINTVKNALRVLKDKNWIEVRQIGDRGTVNAYIVNDRIAWTGPRDGIRYSLFSARVLLSDEEQPDRAILDNQEPLRRVPSLFGGERQLPSGEGLPPVSQPFFNGLEPDLPATGREE</sequence>
<reference evidence="2" key="1">
    <citation type="submission" date="2015-06" db="EMBL/GenBank/DDBJ databases">
        <authorList>
            <person name="Joergensen T."/>
        </authorList>
    </citation>
    <scope>NUCLEOTIDE SEQUENCE</scope>
    <source>
        <plasmid evidence="2">pRGFK1293</plasmid>
    </source>
</reference>
<dbReference type="AlphaFoldDB" id="A0A0H5Q4P4"/>
<organism evidence="2">
    <name type="scientific">uncultured prokaryote</name>
    <dbReference type="NCBI Taxonomy" id="198431"/>
    <lineage>
        <taxon>unclassified sequences</taxon>
        <taxon>environmental samples</taxon>
    </lineage>
</organism>
<dbReference type="EMBL" id="LN853863">
    <property type="protein sequence ID" value="CRY96828.1"/>
    <property type="molecule type" value="Genomic_DNA"/>
</dbReference>
<proteinExistence type="predicted"/>
<evidence type="ECO:0000256" key="1">
    <source>
        <dbReference type="SAM" id="MobiDB-lite"/>
    </source>
</evidence>
<evidence type="ECO:0000313" key="2">
    <source>
        <dbReference type="EMBL" id="CRY96828.1"/>
    </source>
</evidence>
<accession>A0A0H5Q4P4</accession>
<evidence type="ECO:0008006" key="3">
    <source>
        <dbReference type="Google" id="ProtNLM"/>
    </source>
</evidence>
<dbReference type="Pfam" id="PF13730">
    <property type="entry name" value="HTH_36"/>
    <property type="match status" value="1"/>
</dbReference>